<dbReference type="PANTHER" id="PTHR37306">
    <property type="entry name" value="COLICIN V PRODUCTION PROTEIN"/>
    <property type="match status" value="1"/>
</dbReference>
<proteinExistence type="predicted"/>
<feature type="transmembrane region" description="Helical" evidence="5">
    <location>
        <begin position="85"/>
        <end position="111"/>
    </location>
</feature>
<keyword evidence="7" id="KW-1185">Reference proteome</keyword>
<comment type="subcellular location">
    <subcellularLocation>
        <location evidence="1">Membrane</location>
        <topology evidence="1">Multi-pass membrane protein</topology>
    </subcellularLocation>
</comment>
<dbReference type="GO" id="GO:0016020">
    <property type="term" value="C:membrane"/>
    <property type="evidence" value="ECO:0007669"/>
    <property type="project" value="UniProtKB-SubCell"/>
</dbReference>
<organism evidence="6 7">
    <name type="scientific">Carnobacterium alterfunditum</name>
    <dbReference type="NCBI Taxonomy" id="28230"/>
    <lineage>
        <taxon>Bacteria</taxon>
        <taxon>Bacillati</taxon>
        <taxon>Bacillota</taxon>
        <taxon>Bacilli</taxon>
        <taxon>Lactobacillales</taxon>
        <taxon>Carnobacteriaceae</taxon>
        <taxon>Carnobacterium</taxon>
    </lineage>
</organism>
<protein>
    <submittedName>
        <fullName evidence="6">Uncharacterized membrane protein, required for colicin V production</fullName>
    </submittedName>
</protein>
<dbReference type="InterPro" id="IPR003825">
    <property type="entry name" value="Colicin-V_CvpA"/>
</dbReference>
<dbReference type="RefSeq" id="WP_178377444.1">
    <property type="nucleotide sequence ID" value="NZ_FSRN01000001.1"/>
</dbReference>
<dbReference type="AlphaFoldDB" id="A0A1N6G3C1"/>
<feature type="transmembrane region" description="Helical" evidence="5">
    <location>
        <begin position="123"/>
        <end position="144"/>
    </location>
</feature>
<dbReference type="Proteomes" id="UP000184758">
    <property type="component" value="Unassembled WGS sequence"/>
</dbReference>
<evidence type="ECO:0000256" key="4">
    <source>
        <dbReference type="ARBA" id="ARBA00023136"/>
    </source>
</evidence>
<sequence>MLMTVLIIVVLAIGAYSGARRGLILQFVLTVGYFVSYLLASQYYQILGPHLELIVPYPSASESSQFVFYDQALAFNLDGAFYNGVAFIIILFIGWLITRFIGGLLNVVTVIPVIKQLNALGGALLNFIVSYVAVFLILFLLTMLPVDAVQEAFKNSWLARTILEDTPVISTQLYNWWIELSLK</sequence>
<dbReference type="GO" id="GO:0009403">
    <property type="term" value="P:toxin biosynthetic process"/>
    <property type="evidence" value="ECO:0007669"/>
    <property type="project" value="InterPro"/>
</dbReference>
<dbReference type="eggNOG" id="COG1286">
    <property type="taxonomic scope" value="Bacteria"/>
</dbReference>
<dbReference type="EMBL" id="FSRN01000001">
    <property type="protein sequence ID" value="SIO02056.1"/>
    <property type="molecule type" value="Genomic_DNA"/>
</dbReference>
<reference evidence="7" key="1">
    <citation type="submission" date="2016-11" db="EMBL/GenBank/DDBJ databases">
        <authorList>
            <person name="Varghese N."/>
            <person name="Submissions S."/>
        </authorList>
    </citation>
    <scope>NUCLEOTIDE SEQUENCE [LARGE SCALE GENOMIC DNA]</scope>
    <source>
        <strain evidence="7">313</strain>
    </source>
</reference>
<evidence type="ECO:0000313" key="6">
    <source>
        <dbReference type="EMBL" id="SIO02056.1"/>
    </source>
</evidence>
<keyword evidence="3 5" id="KW-1133">Transmembrane helix</keyword>
<evidence type="ECO:0000256" key="1">
    <source>
        <dbReference type="ARBA" id="ARBA00004141"/>
    </source>
</evidence>
<evidence type="ECO:0000256" key="2">
    <source>
        <dbReference type="ARBA" id="ARBA00022692"/>
    </source>
</evidence>
<dbReference type="Pfam" id="PF02674">
    <property type="entry name" value="Colicin_V"/>
    <property type="match status" value="1"/>
</dbReference>
<accession>A0A1N6G3C1</accession>
<evidence type="ECO:0000256" key="5">
    <source>
        <dbReference type="SAM" id="Phobius"/>
    </source>
</evidence>
<evidence type="ECO:0000313" key="7">
    <source>
        <dbReference type="Proteomes" id="UP000184758"/>
    </source>
</evidence>
<keyword evidence="2 5" id="KW-0812">Transmembrane</keyword>
<gene>
    <name evidence="6" type="ORF">SAMN05878443_1001</name>
</gene>
<dbReference type="PANTHER" id="PTHR37306:SF1">
    <property type="entry name" value="COLICIN V PRODUCTION PROTEIN"/>
    <property type="match status" value="1"/>
</dbReference>
<keyword evidence="4 5" id="KW-0472">Membrane</keyword>
<dbReference type="STRING" id="28230.SAMN05878443_1001"/>
<evidence type="ECO:0000256" key="3">
    <source>
        <dbReference type="ARBA" id="ARBA00022989"/>
    </source>
</evidence>
<name>A0A1N6G3C1_9LACT</name>